<dbReference type="Proteomes" id="UP000571084">
    <property type="component" value="Unassembled WGS sequence"/>
</dbReference>
<proteinExistence type="predicted"/>
<organism evidence="1 2">
    <name type="scientific">Glaciimonas immobilis</name>
    <dbReference type="NCBI Taxonomy" id="728004"/>
    <lineage>
        <taxon>Bacteria</taxon>
        <taxon>Pseudomonadati</taxon>
        <taxon>Pseudomonadota</taxon>
        <taxon>Betaproteobacteria</taxon>
        <taxon>Burkholderiales</taxon>
        <taxon>Oxalobacteraceae</taxon>
        <taxon>Glaciimonas</taxon>
    </lineage>
</organism>
<comment type="caution">
    <text evidence="1">The sequence shown here is derived from an EMBL/GenBank/DDBJ whole genome shotgun (WGS) entry which is preliminary data.</text>
</comment>
<reference evidence="1 2" key="1">
    <citation type="submission" date="2020-08" db="EMBL/GenBank/DDBJ databases">
        <title>Genomic Encyclopedia of Type Strains, Phase IV (KMG-IV): sequencing the most valuable type-strain genomes for metagenomic binning, comparative biology and taxonomic classification.</title>
        <authorList>
            <person name="Goeker M."/>
        </authorList>
    </citation>
    <scope>NUCLEOTIDE SEQUENCE [LARGE SCALE GENOMIC DNA]</scope>
    <source>
        <strain evidence="1 2">DSM 23240</strain>
    </source>
</reference>
<dbReference type="EMBL" id="JACHHQ010000002">
    <property type="protein sequence ID" value="MBB5199469.1"/>
    <property type="molecule type" value="Genomic_DNA"/>
</dbReference>
<gene>
    <name evidence="1" type="ORF">HNR39_001296</name>
</gene>
<accession>A0A840RSM0</accession>
<evidence type="ECO:0000313" key="2">
    <source>
        <dbReference type="Proteomes" id="UP000571084"/>
    </source>
</evidence>
<evidence type="ECO:0000313" key="1">
    <source>
        <dbReference type="EMBL" id="MBB5199469.1"/>
    </source>
</evidence>
<keyword evidence="2" id="KW-1185">Reference proteome</keyword>
<protein>
    <submittedName>
        <fullName evidence="1">Uncharacterized protein</fullName>
    </submittedName>
</protein>
<dbReference type="AlphaFoldDB" id="A0A840RSM0"/>
<name>A0A840RSM0_9BURK</name>
<sequence>MNLIAGHLIAEQIFRTVVDRYERRNPSNREVDIRRVHQIPGLRSKLIRHAALPDAVFCCARRAFITVLLTPKPPFRQAMHIIQPYAKNATSLGFAC</sequence>